<accession>L8GNX3</accession>
<evidence type="ECO:0000313" key="1">
    <source>
        <dbReference type="EMBL" id="ELR14844.1"/>
    </source>
</evidence>
<keyword evidence="2" id="KW-1185">Reference proteome</keyword>
<dbReference type="STRING" id="1257118.L8GNX3"/>
<dbReference type="VEuPathDB" id="AmoebaDB:ACA1_130180"/>
<sequence>MSRLEAICPAWIGAKIAASSKHQEHKMSDDDMMMSEEEDYGFDYEDASDPEDEDDVLVRLENQYYTAKGRAAEDDEAALDDALGLFREVVDMEEEKGDWGFKAWKQTVKLHLQRGELEKMMSAYRNLLTYTKAAVTRNKSEKAILSILDTVSHSNNRALLHEFYDTTLDSLREAQNERLWFKTKLAASKLAYKSEDYAKALKALKELHEYCETDKSKRGTQLLEVYALEIQVYTATKNTKKLKALYDQSLCVKSGVPHPRTLGIIRECGGKAHLQDHNWTKAYEDFWEAFKNYDEGTPTNQPTNSQLLHYNNVWIVHT</sequence>
<gene>
    <name evidence="1" type="ORF">ACA1_130180</name>
</gene>
<dbReference type="InterPro" id="IPR050871">
    <property type="entry name" value="26S_Proteasome/COP9_Components"/>
</dbReference>
<reference evidence="1 2" key="1">
    <citation type="journal article" date="2013" name="Genome Biol.">
        <title>Genome of Acanthamoeba castellanii highlights extensive lateral gene transfer and early evolution of tyrosine kinase signaling.</title>
        <authorList>
            <person name="Clarke M."/>
            <person name="Lohan A.J."/>
            <person name="Liu B."/>
            <person name="Lagkouvardos I."/>
            <person name="Roy S."/>
            <person name="Zafar N."/>
            <person name="Bertelli C."/>
            <person name="Schilde C."/>
            <person name="Kianianmomeni A."/>
            <person name="Burglin T.R."/>
            <person name="Frech C."/>
            <person name="Turcotte B."/>
            <person name="Kopec K.O."/>
            <person name="Synnott J.M."/>
            <person name="Choo C."/>
            <person name="Paponov I."/>
            <person name="Finkler A."/>
            <person name="Soon Heng Tan C."/>
            <person name="Hutchins A.P."/>
            <person name="Weinmeier T."/>
            <person name="Rattei T."/>
            <person name="Chu J.S."/>
            <person name="Gimenez G."/>
            <person name="Irimia M."/>
            <person name="Rigden D.J."/>
            <person name="Fitzpatrick D.A."/>
            <person name="Lorenzo-Morales J."/>
            <person name="Bateman A."/>
            <person name="Chiu C.H."/>
            <person name="Tang P."/>
            <person name="Hegemann P."/>
            <person name="Fromm H."/>
            <person name="Raoult D."/>
            <person name="Greub G."/>
            <person name="Miranda-Saavedra D."/>
            <person name="Chen N."/>
            <person name="Nash P."/>
            <person name="Ginger M.L."/>
            <person name="Horn M."/>
            <person name="Schaap P."/>
            <person name="Caler L."/>
            <person name="Loftus B."/>
        </authorList>
    </citation>
    <scope>NUCLEOTIDE SEQUENCE [LARGE SCALE GENOMIC DNA]</scope>
    <source>
        <strain evidence="1 2">Neff</strain>
    </source>
</reference>
<protein>
    <submittedName>
        <fullName evidence="1">COP9 subunit, putative</fullName>
    </submittedName>
</protein>
<evidence type="ECO:0000313" key="2">
    <source>
        <dbReference type="Proteomes" id="UP000011083"/>
    </source>
</evidence>
<name>L8GNX3_ACACF</name>
<dbReference type="OrthoDB" id="194139at2759"/>
<dbReference type="EMBL" id="KB008043">
    <property type="protein sequence ID" value="ELR14844.1"/>
    <property type="molecule type" value="Genomic_DNA"/>
</dbReference>
<proteinExistence type="predicted"/>
<organism evidence="1 2">
    <name type="scientific">Acanthamoeba castellanii (strain ATCC 30010 / Neff)</name>
    <dbReference type="NCBI Taxonomy" id="1257118"/>
    <lineage>
        <taxon>Eukaryota</taxon>
        <taxon>Amoebozoa</taxon>
        <taxon>Discosea</taxon>
        <taxon>Longamoebia</taxon>
        <taxon>Centramoebida</taxon>
        <taxon>Acanthamoebidae</taxon>
        <taxon>Acanthamoeba</taxon>
    </lineage>
</organism>
<dbReference type="PANTHER" id="PTHR10678">
    <property type="entry name" value="26S PROTEASOME NON-ATPASE REGULATORY SUBUNIT 11/COP9 SIGNALOSOME COMPLEX SUBUNIT 2"/>
    <property type="match status" value="1"/>
</dbReference>
<dbReference type="AlphaFoldDB" id="L8GNX3"/>
<dbReference type="KEGG" id="acan:ACA1_130180"/>
<dbReference type="GeneID" id="14915480"/>
<dbReference type="RefSeq" id="XP_004336857.1">
    <property type="nucleotide sequence ID" value="XM_004336809.1"/>
</dbReference>
<dbReference type="Proteomes" id="UP000011083">
    <property type="component" value="Unassembled WGS sequence"/>
</dbReference>
<dbReference type="OMA" id="HEYCETD"/>
<dbReference type="SMART" id="SM00753">
    <property type="entry name" value="PAM"/>
    <property type="match status" value="1"/>
</dbReference>
<dbReference type="Gene3D" id="1.25.40.570">
    <property type="match status" value="1"/>
</dbReference>